<organism evidence="3">
    <name type="scientific">Sesamum latifolium</name>
    <dbReference type="NCBI Taxonomy" id="2727402"/>
    <lineage>
        <taxon>Eukaryota</taxon>
        <taxon>Viridiplantae</taxon>
        <taxon>Streptophyta</taxon>
        <taxon>Embryophyta</taxon>
        <taxon>Tracheophyta</taxon>
        <taxon>Spermatophyta</taxon>
        <taxon>Magnoliopsida</taxon>
        <taxon>eudicotyledons</taxon>
        <taxon>Gunneridae</taxon>
        <taxon>Pentapetalae</taxon>
        <taxon>asterids</taxon>
        <taxon>lamiids</taxon>
        <taxon>Lamiales</taxon>
        <taxon>Pedaliaceae</taxon>
        <taxon>Sesamum</taxon>
    </lineage>
</organism>
<dbReference type="PROSITE" id="PS50878">
    <property type="entry name" value="RT_POL"/>
    <property type="match status" value="1"/>
</dbReference>
<dbReference type="Pfam" id="PF14111">
    <property type="entry name" value="DUF4283"/>
    <property type="match status" value="1"/>
</dbReference>
<dbReference type="InterPro" id="IPR005135">
    <property type="entry name" value="Endo/exonuclease/phosphatase"/>
</dbReference>
<dbReference type="Gene3D" id="3.60.10.10">
    <property type="entry name" value="Endonuclease/exonuclease/phosphatase"/>
    <property type="match status" value="1"/>
</dbReference>
<dbReference type="InterPro" id="IPR043502">
    <property type="entry name" value="DNA/RNA_pol_sf"/>
</dbReference>
<dbReference type="EMBL" id="JACGWN010000002">
    <property type="protein sequence ID" value="KAL0458715.1"/>
    <property type="molecule type" value="Genomic_DNA"/>
</dbReference>
<feature type="compositionally biased region" description="Low complexity" evidence="1">
    <location>
        <begin position="230"/>
        <end position="245"/>
    </location>
</feature>
<dbReference type="Pfam" id="PF03372">
    <property type="entry name" value="Exo_endo_phos"/>
    <property type="match status" value="1"/>
</dbReference>
<sequence>MGTKITTFAGLFSSNRTLTDEKKLTKFLVPDGALTLEANDLVDFQPKLGYCLVGYIAGKFPRLKGISALAKTWGALFHRYDSGWLIFRFTREEDRQRVLAGGPYFVFGRPLMLKIMPACFEFKDDEISSTPIWATLPSLPLECWNPNALGKIGSKLGTPIAMDSLTMKMERLSYARVLVEVDASKKLVEEVEFILPNSVKRKQPVIYEYMPKFCSVCNRFGHLKDSCQSAHPPAATPTNTALAKPAAPPARNAQHSEWTVVQRQAQEQPATPTAGERSMWEKLIEVGQPLTLPWLILGDFNCVKSTAKKQLGVQPTWYELKDFNDCCLSLRLTDATTMGCYYTWYSNSDSNPVWFKLDRVLLNNEWLEVDLQCNAHFNPPGCLSDHSPDHSEFIATVEKGWRLNVEGTAQFKLCKKLKALKNSLKAFNRLHYSHISVRAKEADLALQNAQLHLESNPEEAAVRDSLGALWKKAVFLAEAERHFYYQKAKIHFLKMGDINTKFFHDIMKRNTAKSSILAITKSDGSTITSEADIGQEFVAYFTSLLGTEAQTLSVDSDVFEWGQSYLLNMLWSFVERSHTVEVTDFFRSERLLRQLNHCIIALVPKSDHSPTVADYRPISCCNVIYKAITKINADRVAPVLEHLIDRSQAAFVGERSITDNIFLAQEMVRQYTRKRISPRYTINVDLRKAFDSIMECVSTSSFSVALNGFLHGFFPGKRGLRQGDPMSPALFLLSIEYFSCLVKRRTSDSEFNFHPKCEKLKITYLLFADDLMLFSRGDLPSIHILMECLQEFQDVSSLAVNTSKSSIFTTGIQNDKLHGILARTDFDRGEMPVRYLGPSQHRGFRSPTIPHLWIKLPNLSQNGQLSHYRMRGGWNLFDRLFRVWSAFGSKFFHFQRRSLRKFTVFAGIFFGILGGHRSLGRKAVWASDTSRPGMWPFLPESYGTSTIKQTRCEYNGSTVSILEATQFGTGNRRRAIHHSFNGLPKFATG</sequence>
<dbReference type="InterPro" id="IPR036691">
    <property type="entry name" value="Endo/exonu/phosph_ase_sf"/>
</dbReference>
<dbReference type="SUPFAM" id="SSF56219">
    <property type="entry name" value="DNase I-like"/>
    <property type="match status" value="1"/>
</dbReference>
<feature type="region of interest" description="Disordered" evidence="1">
    <location>
        <begin position="228"/>
        <end position="276"/>
    </location>
</feature>
<evidence type="ECO:0000313" key="3">
    <source>
        <dbReference type="EMBL" id="KAL0458715.1"/>
    </source>
</evidence>
<dbReference type="InterPro" id="IPR040256">
    <property type="entry name" value="At4g02000-like"/>
</dbReference>
<name>A0AAW2Y0P5_9LAMI</name>
<dbReference type="SUPFAM" id="SSF56672">
    <property type="entry name" value="DNA/RNA polymerases"/>
    <property type="match status" value="1"/>
</dbReference>
<dbReference type="InterPro" id="IPR000477">
    <property type="entry name" value="RT_dom"/>
</dbReference>
<evidence type="ECO:0000256" key="1">
    <source>
        <dbReference type="SAM" id="MobiDB-lite"/>
    </source>
</evidence>
<reference evidence="3" key="2">
    <citation type="journal article" date="2024" name="Plant">
        <title>Genomic evolution and insights into agronomic trait innovations of Sesamum species.</title>
        <authorList>
            <person name="Miao H."/>
            <person name="Wang L."/>
            <person name="Qu L."/>
            <person name="Liu H."/>
            <person name="Sun Y."/>
            <person name="Le M."/>
            <person name="Wang Q."/>
            <person name="Wei S."/>
            <person name="Zheng Y."/>
            <person name="Lin W."/>
            <person name="Duan Y."/>
            <person name="Cao H."/>
            <person name="Xiong S."/>
            <person name="Wang X."/>
            <person name="Wei L."/>
            <person name="Li C."/>
            <person name="Ma Q."/>
            <person name="Ju M."/>
            <person name="Zhao R."/>
            <person name="Li G."/>
            <person name="Mu C."/>
            <person name="Tian Q."/>
            <person name="Mei H."/>
            <person name="Zhang T."/>
            <person name="Gao T."/>
            <person name="Zhang H."/>
        </authorList>
    </citation>
    <scope>NUCLEOTIDE SEQUENCE</scope>
    <source>
        <strain evidence="3">KEN1</strain>
    </source>
</reference>
<dbReference type="InterPro" id="IPR025558">
    <property type="entry name" value="DUF4283"/>
</dbReference>
<accession>A0AAW2Y0P5</accession>
<reference evidence="3" key="1">
    <citation type="submission" date="2020-06" db="EMBL/GenBank/DDBJ databases">
        <authorList>
            <person name="Li T."/>
            <person name="Hu X."/>
            <person name="Zhang T."/>
            <person name="Song X."/>
            <person name="Zhang H."/>
            <person name="Dai N."/>
            <person name="Sheng W."/>
            <person name="Hou X."/>
            <person name="Wei L."/>
        </authorList>
    </citation>
    <scope>NUCLEOTIDE SEQUENCE</scope>
    <source>
        <strain evidence="3">KEN1</strain>
        <tissue evidence="3">Leaf</tissue>
    </source>
</reference>
<dbReference type="PANTHER" id="PTHR31286:SF168">
    <property type="entry name" value="DUF4283 DOMAIN-CONTAINING PROTEIN"/>
    <property type="match status" value="1"/>
</dbReference>
<protein>
    <submittedName>
        <fullName evidence="3">Retrovirus-related Pol polyprotein from type-1 retrotransposable element R2</fullName>
    </submittedName>
</protein>
<feature type="domain" description="Reverse transcriptase" evidence="2">
    <location>
        <begin position="584"/>
        <end position="840"/>
    </location>
</feature>
<proteinExistence type="predicted"/>
<dbReference type="Pfam" id="PF00078">
    <property type="entry name" value="RVT_1"/>
    <property type="match status" value="1"/>
</dbReference>
<dbReference type="CDD" id="cd01650">
    <property type="entry name" value="RT_nLTR_like"/>
    <property type="match status" value="1"/>
</dbReference>
<dbReference type="PANTHER" id="PTHR31286">
    <property type="entry name" value="GLYCINE-RICH CELL WALL STRUCTURAL PROTEIN 1.8-LIKE"/>
    <property type="match status" value="1"/>
</dbReference>
<dbReference type="AlphaFoldDB" id="A0AAW2Y0P5"/>
<feature type="compositionally biased region" description="Polar residues" evidence="1">
    <location>
        <begin position="253"/>
        <end position="271"/>
    </location>
</feature>
<evidence type="ECO:0000259" key="2">
    <source>
        <dbReference type="PROSITE" id="PS50878"/>
    </source>
</evidence>
<gene>
    <name evidence="3" type="ORF">Slati_0498700</name>
</gene>
<comment type="caution">
    <text evidence="3">The sequence shown here is derived from an EMBL/GenBank/DDBJ whole genome shotgun (WGS) entry which is preliminary data.</text>
</comment>